<feature type="domain" description="Myb-like" evidence="7">
    <location>
        <begin position="44"/>
        <end position="91"/>
    </location>
</feature>
<comment type="similarity">
    <text evidence="2">Belongs to the MYB-CC family.</text>
</comment>
<name>A0A540L9N3_MALBA</name>
<dbReference type="InterPro" id="IPR006447">
    <property type="entry name" value="Myb_dom_plants"/>
</dbReference>
<keyword evidence="4" id="KW-0175">Coiled coil</keyword>
<evidence type="ECO:0008006" key="11">
    <source>
        <dbReference type="Google" id="ProtNLM"/>
    </source>
</evidence>
<dbReference type="EMBL" id="VIEB01000689">
    <property type="protein sequence ID" value="TQD83197.1"/>
    <property type="molecule type" value="Genomic_DNA"/>
</dbReference>
<keyword evidence="6" id="KW-0539">Nucleus</keyword>
<dbReference type="InterPro" id="IPR009057">
    <property type="entry name" value="Homeodomain-like_sf"/>
</dbReference>
<reference evidence="9 10" key="1">
    <citation type="journal article" date="2019" name="G3 (Bethesda)">
        <title>Sequencing of a Wild Apple (Malus baccata) Genome Unravels the Differences Between Cultivated and Wild Apple Species Regarding Disease Resistance and Cold Tolerance.</title>
        <authorList>
            <person name="Chen X."/>
        </authorList>
    </citation>
    <scope>NUCLEOTIDE SEQUENCE [LARGE SCALE GENOMIC DNA]</scope>
    <source>
        <strain evidence="10">cv. Shandingzi</strain>
        <tissue evidence="9">Leaves</tissue>
    </source>
</reference>
<feature type="domain" description="MYB-CC type transcription factor LHEQLE-containing" evidence="8">
    <location>
        <begin position="125"/>
        <end position="170"/>
    </location>
</feature>
<dbReference type="STRING" id="106549.A0A540L9N3"/>
<evidence type="ECO:0000259" key="8">
    <source>
        <dbReference type="Pfam" id="PF14379"/>
    </source>
</evidence>
<dbReference type="Gene3D" id="1.10.10.60">
    <property type="entry name" value="Homeodomain-like"/>
    <property type="match status" value="1"/>
</dbReference>
<dbReference type="GO" id="GO:0003677">
    <property type="term" value="F:DNA binding"/>
    <property type="evidence" value="ECO:0007669"/>
    <property type="project" value="InterPro"/>
</dbReference>
<dbReference type="AlphaFoldDB" id="A0A540L9N3"/>
<evidence type="ECO:0000256" key="2">
    <source>
        <dbReference type="ARBA" id="ARBA00006783"/>
    </source>
</evidence>
<gene>
    <name evidence="9" type="ORF">C1H46_031252</name>
</gene>
<keyword evidence="10" id="KW-1185">Reference proteome</keyword>
<dbReference type="GO" id="GO:0003700">
    <property type="term" value="F:DNA-binding transcription factor activity"/>
    <property type="evidence" value="ECO:0007669"/>
    <property type="project" value="InterPro"/>
</dbReference>
<protein>
    <recommendedName>
        <fullName evidence="11">HTH myb-type domain-containing protein</fullName>
    </recommendedName>
</protein>
<dbReference type="InterPro" id="IPR025756">
    <property type="entry name" value="Myb_CC_LHEQLE"/>
</dbReference>
<evidence type="ECO:0000256" key="1">
    <source>
        <dbReference type="ARBA" id="ARBA00004123"/>
    </source>
</evidence>
<sequence>MNEQKIDCQERIQQSHDYVSKFVSTSYGYSPSTRHVLLSKTRIQWTQDLHEKFVECVNCLGGAYKAPPKSILKLMNVDGLTIFHVKSHLQNTHPALQKFLSIVGKSEKRTTSNVEPQLDVETGLHIEKAIQLELDVQQHLHEQLEIQRNLQLRIEEQGKQLKNIIELQLKTIIDLQLKNSDTTFYEGAPISSLDDEFIGLSINT</sequence>
<proteinExistence type="inferred from homology"/>
<dbReference type="GO" id="GO:0005634">
    <property type="term" value="C:nucleus"/>
    <property type="evidence" value="ECO:0007669"/>
    <property type="project" value="UniProtKB-SubCell"/>
</dbReference>
<dbReference type="Pfam" id="PF14379">
    <property type="entry name" value="Myb_CC_LHEQLE"/>
    <property type="match status" value="1"/>
</dbReference>
<keyword evidence="5" id="KW-0804">Transcription</keyword>
<comment type="subcellular location">
    <subcellularLocation>
        <location evidence="1">Nucleus</location>
    </subcellularLocation>
</comment>
<evidence type="ECO:0000256" key="4">
    <source>
        <dbReference type="ARBA" id="ARBA00023054"/>
    </source>
</evidence>
<dbReference type="PANTHER" id="PTHR31499">
    <property type="entry name" value="MYB FAMILY TRANSCRIPTION FACTOR PHL11"/>
    <property type="match status" value="1"/>
</dbReference>
<evidence type="ECO:0000256" key="5">
    <source>
        <dbReference type="ARBA" id="ARBA00023163"/>
    </source>
</evidence>
<dbReference type="InterPro" id="IPR046955">
    <property type="entry name" value="PHR1-like"/>
</dbReference>
<dbReference type="NCBIfam" id="TIGR01557">
    <property type="entry name" value="myb_SHAQKYF"/>
    <property type="match status" value="1"/>
</dbReference>
<keyword evidence="3" id="KW-0805">Transcription regulation</keyword>
<evidence type="ECO:0000256" key="3">
    <source>
        <dbReference type="ARBA" id="ARBA00023015"/>
    </source>
</evidence>
<dbReference type="SUPFAM" id="SSF46689">
    <property type="entry name" value="Homeodomain-like"/>
    <property type="match status" value="1"/>
</dbReference>
<dbReference type="Pfam" id="PF00249">
    <property type="entry name" value="Myb_DNA-binding"/>
    <property type="match status" value="1"/>
</dbReference>
<evidence type="ECO:0000259" key="7">
    <source>
        <dbReference type="Pfam" id="PF00249"/>
    </source>
</evidence>
<dbReference type="Proteomes" id="UP000315295">
    <property type="component" value="Unassembled WGS sequence"/>
</dbReference>
<evidence type="ECO:0000313" key="9">
    <source>
        <dbReference type="EMBL" id="TQD83197.1"/>
    </source>
</evidence>
<organism evidence="9 10">
    <name type="scientific">Malus baccata</name>
    <name type="common">Siberian crab apple</name>
    <name type="synonym">Pyrus baccata</name>
    <dbReference type="NCBI Taxonomy" id="106549"/>
    <lineage>
        <taxon>Eukaryota</taxon>
        <taxon>Viridiplantae</taxon>
        <taxon>Streptophyta</taxon>
        <taxon>Embryophyta</taxon>
        <taxon>Tracheophyta</taxon>
        <taxon>Spermatophyta</taxon>
        <taxon>Magnoliopsida</taxon>
        <taxon>eudicotyledons</taxon>
        <taxon>Gunneridae</taxon>
        <taxon>Pentapetalae</taxon>
        <taxon>rosids</taxon>
        <taxon>fabids</taxon>
        <taxon>Rosales</taxon>
        <taxon>Rosaceae</taxon>
        <taxon>Amygdaloideae</taxon>
        <taxon>Maleae</taxon>
        <taxon>Malus</taxon>
    </lineage>
</organism>
<accession>A0A540L9N3</accession>
<comment type="caution">
    <text evidence="9">The sequence shown here is derived from an EMBL/GenBank/DDBJ whole genome shotgun (WGS) entry which is preliminary data.</text>
</comment>
<dbReference type="PANTHER" id="PTHR31499:SF85">
    <property type="entry name" value="TRANSCRIPTION FACTOR MYB-RELATED FAMILY"/>
    <property type="match status" value="1"/>
</dbReference>
<evidence type="ECO:0000313" key="10">
    <source>
        <dbReference type="Proteomes" id="UP000315295"/>
    </source>
</evidence>
<evidence type="ECO:0000256" key="6">
    <source>
        <dbReference type="ARBA" id="ARBA00023242"/>
    </source>
</evidence>
<dbReference type="InterPro" id="IPR001005">
    <property type="entry name" value="SANT/Myb"/>
</dbReference>